<dbReference type="KEGG" id="cyt:cce_2862"/>
<sequence>MNANASCFLDTNIWLYAFLKKADQAKAKIAKSLIEREEIVISIQVINEVCVNLNDY</sequence>
<dbReference type="InterPro" id="IPR029060">
    <property type="entry name" value="PIN-like_dom_sf"/>
</dbReference>
<gene>
    <name evidence="2" type="ordered locus">cce_2862</name>
</gene>
<accession>B1WV13</accession>
<dbReference type="SUPFAM" id="SSF88723">
    <property type="entry name" value="PIN domain-like"/>
    <property type="match status" value="1"/>
</dbReference>
<keyword evidence="3" id="KW-1185">Reference proteome</keyword>
<dbReference type="STRING" id="43989.cce_2862"/>
<dbReference type="EMBL" id="CP000806">
    <property type="protein sequence ID" value="ACB52210.1"/>
    <property type="molecule type" value="Genomic_DNA"/>
</dbReference>
<dbReference type="Gene3D" id="3.40.50.1010">
    <property type="entry name" value="5'-nuclease"/>
    <property type="match status" value="1"/>
</dbReference>
<dbReference type="Pfam" id="PF01850">
    <property type="entry name" value="PIN"/>
    <property type="match status" value="1"/>
</dbReference>
<evidence type="ECO:0000313" key="3">
    <source>
        <dbReference type="Proteomes" id="UP000001203"/>
    </source>
</evidence>
<evidence type="ECO:0000259" key="1">
    <source>
        <dbReference type="Pfam" id="PF01850"/>
    </source>
</evidence>
<dbReference type="HOGENOM" id="CLU_3006618_0_0_3"/>
<dbReference type="RefSeq" id="WP_009547325.1">
    <property type="nucleotide sequence ID" value="NC_010546.1"/>
</dbReference>
<feature type="domain" description="PIN" evidence="1">
    <location>
        <begin position="8"/>
        <end position="54"/>
    </location>
</feature>
<reference evidence="2 3" key="1">
    <citation type="journal article" date="2008" name="Proc. Natl. Acad. Sci. U.S.A.">
        <title>The genome of Cyanothece 51142, a unicellular diazotrophic cyanobacterium important in the marine nitrogen cycle.</title>
        <authorList>
            <person name="Welsh E.A."/>
            <person name="Liberton M."/>
            <person name="Stoeckel J."/>
            <person name="Loh T."/>
            <person name="Elvitigala T."/>
            <person name="Wang C."/>
            <person name="Wollam A."/>
            <person name="Fulton R.S."/>
            <person name="Clifton S.W."/>
            <person name="Jacobs J.M."/>
            <person name="Aurora R."/>
            <person name="Ghosh B.K."/>
            <person name="Sherman L.A."/>
            <person name="Smith R.D."/>
            <person name="Wilson R.K."/>
            <person name="Pakrasi H.B."/>
        </authorList>
    </citation>
    <scope>NUCLEOTIDE SEQUENCE [LARGE SCALE GENOMIC DNA]</scope>
    <source>
        <strain evidence="3">ATCC 51142 / BH68</strain>
    </source>
</reference>
<name>B1WV13_CROS5</name>
<proteinExistence type="predicted"/>
<protein>
    <recommendedName>
        <fullName evidence="1">PIN domain-containing protein</fullName>
    </recommendedName>
</protein>
<organism evidence="2 3">
    <name type="scientific">Crocosphaera subtropica (strain ATCC 51142 / BH68)</name>
    <name type="common">Cyanothece sp. (strain ATCC 51142)</name>
    <dbReference type="NCBI Taxonomy" id="43989"/>
    <lineage>
        <taxon>Bacteria</taxon>
        <taxon>Bacillati</taxon>
        <taxon>Cyanobacteriota</taxon>
        <taxon>Cyanophyceae</taxon>
        <taxon>Oscillatoriophycideae</taxon>
        <taxon>Chroococcales</taxon>
        <taxon>Aphanothecaceae</taxon>
        <taxon>Crocosphaera</taxon>
        <taxon>Crocosphaera subtropica</taxon>
    </lineage>
</organism>
<dbReference type="InterPro" id="IPR002716">
    <property type="entry name" value="PIN_dom"/>
</dbReference>
<evidence type="ECO:0000313" key="2">
    <source>
        <dbReference type="EMBL" id="ACB52210.1"/>
    </source>
</evidence>
<dbReference type="Proteomes" id="UP000001203">
    <property type="component" value="Chromosome circular"/>
</dbReference>
<dbReference type="AlphaFoldDB" id="B1WV13"/>